<gene>
    <name evidence="1" type="ORF">CNMCM6805_000837</name>
</gene>
<dbReference type="InterPro" id="IPR036770">
    <property type="entry name" value="Ankyrin_rpt-contain_sf"/>
</dbReference>
<accession>A0A8H4M6K4</accession>
<proteinExistence type="predicted"/>
<reference evidence="1" key="2">
    <citation type="submission" date="2020-04" db="EMBL/GenBank/DDBJ databases">
        <authorList>
            <person name="Santos R.A.C."/>
            <person name="Steenwyk J.L."/>
            <person name="Rivero-Menendez O."/>
            <person name="Mead M.E."/>
            <person name="Silva L.P."/>
            <person name="Bastos R.W."/>
            <person name="Alastruey-Izquierdo A."/>
            <person name="Goldman G.H."/>
            <person name="Rokas A."/>
        </authorList>
    </citation>
    <scope>NUCLEOTIDE SEQUENCE</scope>
    <source>
        <strain evidence="1">CNM-CM6805</strain>
    </source>
</reference>
<evidence type="ECO:0000313" key="1">
    <source>
        <dbReference type="EMBL" id="KAF4230202.1"/>
    </source>
</evidence>
<name>A0A8H4M6K4_9EURO</name>
<dbReference type="AlphaFoldDB" id="A0A8H4M6K4"/>
<dbReference type="SUPFAM" id="SSF48403">
    <property type="entry name" value="Ankyrin repeat"/>
    <property type="match status" value="1"/>
</dbReference>
<comment type="caution">
    <text evidence="1">The sequence shown here is derived from an EMBL/GenBank/DDBJ whole genome shotgun (WGS) entry which is preliminary data.</text>
</comment>
<dbReference type="Proteomes" id="UP000653565">
    <property type="component" value="Unassembled WGS sequence"/>
</dbReference>
<evidence type="ECO:0000313" key="2">
    <source>
        <dbReference type="Proteomes" id="UP000653565"/>
    </source>
</evidence>
<protein>
    <recommendedName>
        <fullName evidence="3">Ankyrin repeat protein</fullName>
    </recommendedName>
</protein>
<dbReference type="Gene3D" id="1.25.40.20">
    <property type="entry name" value="Ankyrin repeat-containing domain"/>
    <property type="match status" value="1"/>
</dbReference>
<organism evidence="1 2">
    <name type="scientific">Aspergillus fumigatiaffinis</name>
    <dbReference type="NCBI Taxonomy" id="340414"/>
    <lineage>
        <taxon>Eukaryota</taxon>
        <taxon>Fungi</taxon>
        <taxon>Dikarya</taxon>
        <taxon>Ascomycota</taxon>
        <taxon>Pezizomycotina</taxon>
        <taxon>Eurotiomycetes</taxon>
        <taxon>Eurotiomycetidae</taxon>
        <taxon>Eurotiales</taxon>
        <taxon>Aspergillaceae</taxon>
        <taxon>Aspergillus</taxon>
        <taxon>Aspergillus subgen. Fumigati</taxon>
    </lineage>
</organism>
<dbReference type="EMBL" id="JAAAPX010000119">
    <property type="protein sequence ID" value="KAF4230202.1"/>
    <property type="molecule type" value="Genomic_DNA"/>
</dbReference>
<sequence length="208" mass="23393">MSSPSAQQRRKLINSFLRHAKEGNWESLSQLLDNPDVAAAGLKDHDSNPLREAIIGGHPKIYSQVQIARILLEAGADPTRLDVTDAKETHAVSRETRTTFMTAAYWDAAEVLQLLIDRLLPSSQISPREWEQAVADMTANCHAKSLEILVRYYPGPIRQEILDEALEQAAAYCLWDEHEMMLRPETVPGRPRYKSFAFCTPVVPIRTG</sequence>
<keyword evidence="2" id="KW-1185">Reference proteome</keyword>
<reference evidence="1" key="1">
    <citation type="journal article" date="2020" name="bioRxiv">
        <title>Genomic and phenotypic heterogeneity of clinical isolates of the human pathogens Aspergillus fumigatus, Aspergillus lentulus and Aspergillus fumigatiaffinis.</title>
        <authorList>
            <person name="dos Santos R.A.C."/>
            <person name="Steenwyk J.L."/>
            <person name="Rivero-Menendez O."/>
            <person name="Mead M.E."/>
            <person name="Silva L.P."/>
            <person name="Bastos R.W."/>
            <person name="Alastruey-Izquierdo A."/>
            <person name="Goldman G.H."/>
            <person name="Rokas A."/>
        </authorList>
    </citation>
    <scope>NUCLEOTIDE SEQUENCE</scope>
    <source>
        <strain evidence="1">CNM-CM6805</strain>
    </source>
</reference>
<evidence type="ECO:0008006" key="3">
    <source>
        <dbReference type="Google" id="ProtNLM"/>
    </source>
</evidence>
<dbReference type="OrthoDB" id="4772757at2759"/>